<accession>A0A8H3WXH6</accession>
<dbReference type="Proteomes" id="UP000439903">
    <property type="component" value="Unassembled WGS sequence"/>
</dbReference>
<keyword evidence="2" id="KW-1185">Reference proteome</keyword>
<evidence type="ECO:0000313" key="2">
    <source>
        <dbReference type="Proteomes" id="UP000439903"/>
    </source>
</evidence>
<name>A0A8H3WXH6_GIGMA</name>
<proteinExistence type="predicted"/>
<comment type="caution">
    <text evidence="1">The sequence shown here is derived from an EMBL/GenBank/DDBJ whole genome shotgun (WGS) entry which is preliminary data.</text>
</comment>
<sequence>MQIYESMIDSELYGISTTKSPVRNRNKNGTQQQDKVTVTDLFQIFESDNSDNDADHYQENYEERAKDKKQQKNNVNNDNYDNVVVESYKQKTGIPKALRNMTNIFEVCQWLVFERPDVLATANQMKNAMNTSLNSPTTTVPQSATSNNLKPVTSNDISEDKVLSFLINISILFILDSD</sequence>
<reference evidence="1 2" key="1">
    <citation type="journal article" date="2019" name="Environ. Microbiol.">
        <title>At the nexus of three kingdoms: the genome of the mycorrhizal fungus Gigaspora margarita provides insights into plant, endobacterial and fungal interactions.</title>
        <authorList>
            <person name="Venice F."/>
            <person name="Ghignone S."/>
            <person name="Salvioli di Fossalunga A."/>
            <person name="Amselem J."/>
            <person name="Novero M."/>
            <person name="Xianan X."/>
            <person name="Sedzielewska Toro K."/>
            <person name="Morin E."/>
            <person name="Lipzen A."/>
            <person name="Grigoriev I.V."/>
            <person name="Henrissat B."/>
            <person name="Martin F.M."/>
            <person name="Bonfante P."/>
        </authorList>
    </citation>
    <scope>NUCLEOTIDE SEQUENCE [LARGE SCALE GENOMIC DNA]</scope>
    <source>
        <strain evidence="1 2">BEG34</strain>
    </source>
</reference>
<dbReference type="EMBL" id="WTPW01002606">
    <property type="protein sequence ID" value="KAF0374653.1"/>
    <property type="molecule type" value="Genomic_DNA"/>
</dbReference>
<evidence type="ECO:0000313" key="1">
    <source>
        <dbReference type="EMBL" id="KAF0374653.1"/>
    </source>
</evidence>
<dbReference type="OrthoDB" id="2333990at2759"/>
<protein>
    <submittedName>
        <fullName evidence="1">Uncharacterized protein</fullName>
    </submittedName>
</protein>
<gene>
    <name evidence="1" type="ORF">F8M41_012832</name>
</gene>
<dbReference type="AlphaFoldDB" id="A0A8H3WXH6"/>
<organism evidence="1 2">
    <name type="scientific">Gigaspora margarita</name>
    <dbReference type="NCBI Taxonomy" id="4874"/>
    <lineage>
        <taxon>Eukaryota</taxon>
        <taxon>Fungi</taxon>
        <taxon>Fungi incertae sedis</taxon>
        <taxon>Mucoromycota</taxon>
        <taxon>Glomeromycotina</taxon>
        <taxon>Glomeromycetes</taxon>
        <taxon>Diversisporales</taxon>
        <taxon>Gigasporaceae</taxon>
        <taxon>Gigaspora</taxon>
    </lineage>
</organism>